<keyword evidence="2" id="KW-1185">Reference proteome</keyword>
<evidence type="ECO:0000313" key="2">
    <source>
        <dbReference type="Proteomes" id="UP000001036"/>
    </source>
</evidence>
<dbReference type="STRING" id="498211.CJA_3646"/>
<dbReference type="Proteomes" id="UP000001036">
    <property type="component" value="Chromosome"/>
</dbReference>
<dbReference type="EMBL" id="CP000934">
    <property type="protein sequence ID" value="ACE85215.1"/>
    <property type="molecule type" value="Genomic_DNA"/>
</dbReference>
<reference evidence="1 2" key="1">
    <citation type="journal article" date="2008" name="J. Bacteriol.">
        <title>Insights into plant cell wall degradation from the genome sequence of the soil bacterium Cellvibrio japonicus.</title>
        <authorList>
            <person name="Deboy R.T."/>
            <person name="Mongodin E.F."/>
            <person name="Fouts D.E."/>
            <person name="Tailford L.E."/>
            <person name="Khouri H."/>
            <person name="Emerson J.B."/>
            <person name="Mohamoud Y."/>
            <person name="Watkins K."/>
            <person name="Henrissat B."/>
            <person name="Gilbert H.J."/>
            <person name="Nelson K.E."/>
        </authorList>
    </citation>
    <scope>NUCLEOTIDE SEQUENCE [LARGE SCALE GENOMIC DNA]</scope>
    <source>
        <strain evidence="1 2">Ueda107</strain>
    </source>
</reference>
<dbReference type="Pfam" id="PF10982">
    <property type="entry name" value="DUF2789"/>
    <property type="match status" value="1"/>
</dbReference>
<dbReference type="KEGG" id="cja:CJA_3646"/>
<proteinExistence type="predicted"/>
<dbReference type="InterPro" id="IPR021250">
    <property type="entry name" value="DUF2789"/>
</dbReference>
<evidence type="ECO:0000313" key="1">
    <source>
        <dbReference type="EMBL" id="ACE85215.1"/>
    </source>
</evidence>
<organism evidence="1 2">
    <name type="scientific">Cellvibrio japonicus (strain Ueda107)</name>
    <name type="common">Pseudomonas fluorescens subsp. cellulosa</name>
    <dbReference type="NCBI Taxonomy" id="498211"/>
    <lineage>
        <taxon>Bacteria</taxon>
        <taxon>Pseudomonadati</taxon>
        <taxon>Pseudomonadota</taxon>
        <taxon>Gammaproteobacteria</taxon>
        <taxon>Cellvibrionales</taxon>
        <taxon>Cellvibrionaceae</taxon>
        <taxon>Cellvibrio</taxon>
    </lineage>
</organism>
<dbReference type="InterPro" id="IPR038086">
    <property type="entry name" value="DUF2789_sf"/>
</dbReference>
<dbReference type="Gene3D" id="1.10.10.1130">
    <property type="entry name" value="Uncharacterised protein PF10982, DUF2789"/>
    <property type="match status" value="1"/>
</dbReference>
<dbReference type="HOGENOM" id="CLU_177836_0_0_6"/>
<accession>B3PHQ5</accession>
<gene>
    <name evidence="1" type="ordered locus">CJA_3646</name>
</gene>
<sequence>MDTVEVRMTNLFHQLGLDASEQGIANFIHAHHLPAEVHIVDAPFWSEAQRQFLDEMLKADARWAVLVDQLNESLHEPHRA</sequence>
<name>B3PHQ5_CELJU</name>
<evidence type="ECO:0008006" key="3">
    <source>
        <dbReference type="Google" id="ProtNLM"/>
    </source>
</evidence>
<dbReference type="OrthoDB" id="5828847at2"/>
<dbReference type="eggNOG" id="COG2040">
    <property type="taxonomic scope" value="Bacteria"/>
</dbReference>
<protein>
    <recommendedName>
        <fullName evidence="3">DUF2789 domain-containing protein</fullName>
    </recommendedName>
</protein>
<dbReference type="AlphaFoldDB" id="B3PHQ5"/>
<dbReference type="RefSeq" id="WP_012489221.1">
    <property type="nucleotide sequence ID" value="NC_010995.1"/>
</dbReference>